<evidence type="ECO:0000256" key="9">
    <source>
        <dbReference type="SAM" id="Phobius"/>
    </source>
</evidence>
<dbReference type="InterPro" id="IPR005829">
    <property type="entry name" value="Sugar_transporter_CS"/>
</dbReference>
<dbReference type="EMBL" id="JAEUBF010000148">
    <property type="protein sequence ID" value="KAH3680235.1"/>
    <property type="molecule type" value="Genomic_DNA"/>
</dbReference>
<comment type="subcellular location">
    <subcellularLocation>
        <location evidence="1">Membrane</location>
        <topology evidence="1">Multi-pass membrane protein</topology>
    </subcellularLocation>
</comment>
<dbReference type="PROSITE" id="PS50850">
    <property type="entry name" value="MFS"/>
    <property type="match status" value="1"/>
</dbReference>
<dbReference type="PANTHER" id="PTHR48022:SF73">
    <property type="entry name" value="METABOLITE TRANSPORT PROTEIN YDL199C-RELATED"/>
    <property type="match status" value="1"/>
</dbReference>
<comment type="similarity">
    <text evidence="2 7">Belongs to the major facilitator superfamily. Sugar transporter (TC 2.A.1.1) family.</text>
</comment>
<dbReference type="PROSITE" id="PS00217">
    <property type="entry name" value="SUGAR_TRANSPORT_2"/>
    <property type="match status" value="1"/>
</dbReference>
<dbReference type="SUPFAM" id="SSF103473">
    <property type="entry name" value="MFS general substrate transporter"/>
    <property type="match status" value="1"/>
</dbReference>
<dbReference type="OrthoDB" id="648285at2759"/>
<dbReference type="InterPro" id="IPR050360">
    <property type="entry name" value="MFS_Sugar_Transporters"/>
</dbReference>
<evidence type="ECO:0000256" key="3">
    <source>
        <dbReference type="ARBA" id="ARBA00022448"/>
    </source>
</evidence>
<comment type="caution">
    <text evidence="11">The sequence shown here is derived from an EMBL/GenBank/DDBJ whole genome shotgun (WGS) entry which is preliminary data.</text>
</comment>
<proteinExistence type="inferred from homology"/>
<feature type="transmembrane region" description="Helical" evidence="9">
    <location>
        <begin position="306"/>
        <end position="328"/>
    </location>
</feature>
<dbReference type="Pfam" id="PF00083">
    <property type="entry name" value="Sugar_tr"/>
    <property type="match status" value="1"/>
</dbReference>
<reference evidence="11" key="1">
    <citation type="journal article" date="2021" name="Open Biol.">
        <title>Shared evolutionary footprints suggest mitochondrial oxidative damage underlies multiple complex I losses in fungi.</title>
        <authorList>
            <person name="Schikora-Tamarit M.A."/>
            <person name="Marcet-Houben M."/>
            <person name="Nosek J."/>
            <person name="Gabaldon T."/>
        </authorList>
    </citation>
    <scope>NUCLEOTIDE SEQUENCE</scope>
    <source>
        <strain evidence="11">CBS6341</strain>
    </source>
</reference>
<feature type="transmembrane region" description="Helical" evidence="9">
    <location>
        <begin position="116"/>
        <end position="139"/>
    </location>
</feature>
<feature type="transmembrane region" description="Helical" evidence="9">
    <location>
        <begin position="184"/>
        <end position="204"/>
    </location>
</feature>
<evidence type="ECO:0000256" key="7">
    <source>
        <dbReference type="RuleBase" id="RU003346"/>
    </source>
</evidence>
<dbReference type="InterPro" id="IPR036259">
    <property type="entry name" value="MFS_trans_sf"/>
</dbReference>
<dbReference type="NCBIfam" id="TIGR00879">
    <property type="entry name" value="SP"/>
    <property type="match status" value="1"/>
</dbReference>
<dbReference type="AlphaFoldDB" id="A0A9P8PZ64"/>
<accession>A0A9P8PZ64</accession>
<keyword evidence="12" id="KW-1185">Reference proteome</keyword>
<evidence type="ECO:0000313" key="12">
    <source>
        <dbReference type="Proteomes" id="UP000769528"/>
    </source>
</evidence>
<sequence length="636" mass="71023">MSNEYQQLSVKQSLLVGKPLLYFTTALVSTAVLCFGYEQGVVSSLLVNRRFKHYFNDPSSAAIGTMVAILEIGALISSLLSGKISDKLGRRRSIRYGSIIFTIGGCFQSFAPNFTILTIARFISGIGVGILTTIVPVYQTEISPPHSRGKLACVEFTGNIIGYATSIWADYLCSYIESDASWRLPLFIQSIISLGLFFGSYIIVESPRWLLNHDHDAEGIVVIADLTSSGNVQDERARNEYREIKEAVLIDRLEGESSYRYMFKRYGRRVLIAMSSQAFAQMNGINVISYYAPLVFEQAGWIGRDAILMTGINAIFYVLSTLPPWILIDKWGRRPILLSGAIIMGTSLFLISYALYLNTETTRHIVVILVIIFNAGFGFSFGPIPWLYPAEIAPLSIRSKVASLSTASNWFFNWLVGEMTPILQELITYKLYLIHSTSCFISFFVVYYLYPETAGVSLEDMDSLFDDKSSIYSYNSTSNNVESHQRFPDLESQFEDGSINHLSQAALARQKPSLQNLSQIPQNEVHVQQQVVQPQPIITSSTTNSIPLLQKRPSETSFRSIHSHQLEPPGIEEIVRFKNATDQNSLSSSLRRSSASVGGFIKGAFKKNNYNNINGNNNTVDDEALTSDQESLHSQH</sequence>
<feature type="transmembrane region" description="Helical" evidence="9">
    <location>
        <begin position="151"/>
        <end position="172"/>
    </location>
</feature>
<evidence type="ECO:0000256" key="2">
    <source>
        <dbReference type="ARBA" id="ARBA00010992"/>
    </source>
</evidence>
<keyword evidence="3 7" id="KW-0813">Transport</keyword>
<dbReference type="PANTHER" id="PTHR48022">
    <property type="entry name" value="PLASTIDIC GLUCOSE TRANSPORTER 4"/>
    <property type="match status" value="1"/>
</dbReference>
<organism evidence="11 12">
    <name type="scientific">Wickerhamomyces mucosus</name>
    <dbReference type="NCBI Taxonomy" id="1378264"/>
    <lineage>
        <taxon>Eukaryota</taxon>
        <taxon>Fungi</taxon>
        <taxon>Dikarya</taxon>
        <taxon>Ascomycota</taxon>
        <taxon>Saccharomycotina</taxon>
        <taxon>Saccharomycetes</taxon>
        <taxon>Phaffomycetales</taxon>
        <taxon>Wickerhamomycetaceae</taxon>
        <taxon>Wickerhamomyces</taxon>
    </lineage>
</organism>
<feature type="transmembrane region" description="Helical" evidence="9">
    <location>
        <begin position="93"/>
        <end position="110"/>
    </location>
</feature>
<reference evidence="11" key="2">
    <citation type="submission" date="2021-01" db="EMBL/GenBank/DDBJ databases">
        <authorList>
            <person name="Schikora-Tamarit M.A."/>
        </authorList>
    </citation>
    <scope>NUCLEOTIDE SEQUENCE</scope>
    <source>
        <strain evidence="11">CBS6341</strain>
    </source>
</reference>
<feature type="transmembrane region" description="Helical" evidence="9">
    <location>
        <begin position="335"/>
        <end position="356"/>
    </location>
</feature>
<protein>
    <recommendedName>
        <fullName evidence="10">Major facilitator superfamily (MFS) profile domain-containing protein</fullName>
    </recommendedName>
</protein>
<dbReference type="Gene3D" id="1.20.1250.20">
    <property type="entry name" value="MFS general substrate transporter like domains"/>
    <property type="match status" value="1"/>
</dbReference>
<evidence type="ECO:0000256" key="4">
    <source>
        <dbReference type="ARBA" id="ARBA00022692"/>
    </source>
</evidence>
<evidence type="ECO:0000256" key="6">
    <source>
        <dbReference type="ARBA" id="ARBA00023136"/>
    </source>
</evidence>
<dbReference type="FunFam" id="1.20.1250.20:FF:000119">
    <property type="entry name" value="MFS monosaccharide transporter, putative"/>
    <property type="match status" value="1"/>
</dbReference>
<evidence type="ECO:0000256" key="1">
    <source>
        <dbReference type="ARBA" id="ARBA00004141"/>
    </source>
</evidence>
<keyword evidence="6 9" id="KW-0472">Membrane</keyword>
<feature type="transmembrane region" description="Helical" evidence="9">
    <location>
        <begin position="431"/>
        <end position="450"/>
    </location>
</feature>
<keyword evidence="5 9" id="KW-1133">Transmembrane helix</keyword>
<dbReference type="InterPro" id="IPR003663">
    <property type="entry name" value="Sugar/inositol_transpt"/>
</dbReference>
<feature type="region of interest" description="Disordered" evidence="8">
    <location>
        <begin position="608"/>
        <end position="636"/>
    </location>
</feature>
<feature type="domain" description="Major facilitator superfamily (MFS) profile" evidence="10">
    <location>
        <begin position="24"/>
        <end position="454"/>
    </location>
</feature>
<dbReference type="PROSITE" id="PS00216">
    <property type="entry name" value="SUGAR_TRANSPORT_1"/>
    <property type="match status" value="1"/>
</dbReference>
<keyword evidence="4 9" id="KW-0812">Transmembrane</keyword>
<dbReference type="Proteomes" id="UP000769528">
    <property type="component" value="Unassembled WGS sequence"/>
</dbReference>
<dbReference type="GO" id="GO:0005351">
    <property type="term" value="F:carbohydrate:proton symporter activity"/>
    <property type="evidence" value="ECO:0007669"/>
    <property type="project" value="TreeGrafter"/>
</dbReference>
<feature type="transmembrane region" description="Helical" evidence="9">
    <location>
        <begin position="362"/>
        <end position="388"/>
    </location>
</feature>
<dbReference type="InterPro" id="IPR020846">
    <property type="entry name" value="MFS_dom"/>
</dbReference>
<dbReference type="InterPro" id="IPR005828">
    <property type="entry name" value="MFS_sugar_transport-like"/>
</dbReference>
<feature type="compositionally biased region" description="Low complexity" evidence="8">
    <location>
        <begin position="608"/>
        <end position="618"/>
    </location>
</feature>
<feature type="transmembrane region" description="Helical" evidence="9">
    <location>
        <begin position="60"/>
        <end position="81"/>
    </location>
</feature>
<evidence type="ECO:0000256" key="5">
    <source>
        <dbReference type="ARBA" id="ARBA00022989"/>
    </source>
</evidence>
<dbReference type="GO" id="GO:0016020">
    <property type="term" value="C:membrane"/>
    <property type="evidence" value="ECO:0007669"/>
    <property type="project" value="UniProtKB-SubCell"/>
</dbReference>
<evidence type="ECO:0000313" key="11">
    <source>
        <dbReference type="EMBL" id="KAH3680235.1"/>
    </source>
</evidence>
<evidence type="ECO:0000259" key="10">
    <source>
        <dbReference type="PROSITE" id="PS50850"/>
    </source>
</evidence>
<name>A0A9P8PZ64_9ASCO</name>
<evidence type="ECO:0000256" key="8">
    <source>
        <dbReference type="SAM" id="MobiDB-lite"/>
    </source>
</evidence>
<feature type="transmembrane region" description="Helical" evidence="9">
    <location>
        <begin position="20"/>
        <end position="40"/>
    </location>
</feature>
<dbReference type="PRINTS" id="PR00171">
    <property type="entry name" value="SUGRTRNSPORT"/>
</dbReference>
<gene>
    <name evidence="11" type="ORF">WICMUC_000416</name>
</gene>
<feature type="transmembrane region" description="Helical" evidence="9">
    <location>
        <begin position="270"/>
        <end position="294"/>
    </location>
</feature>